<dbReference type="AlphaFoldDB" id="A0A7G1QC03"/>
<evidence type="ECO:0000256" key="3">
    <source>
        <dbReference type="ARBA" id="ARBA00022692"/>
    </source>
</evidence>
<evidence type="ECO:0000256" key="4">
    <source>
        <dbReference type="ARBA" id="ARBA00022989"/>
    </source>
</evidence>
<keyword evidence="2" id="KW-0813">Transport</keyword>
<gene>
    <name evidence="7" type="primary">yhdG</name>
    <name evidence="7" type="ORF">NSCAC_1737</name>
</gene>
<name>A0A7G1QC03_9GAMM</name>
<protein>
    <submittedName>
        <fullName evidence="7">Uncharacterized amino acid permease YhdG</fullName>
    </submittedName>
</protein>
<proteinExistence type="predicted"/>
<feature type="transmembrane region" description="Helical" evidence="6">
    <location>
        <begin position="56"/>
        <end position="78"/>
    </location>
</feature>
<organism evidence="7 8">
    <name type="scientific">Candidatus Nitrosacidococcus tergens</name>
    <dbReference type="NCBI Taxonomy" id="553981"/>
    <lineage>
        <taxon>Bacteria</taxon>
        <taxon>Pseudomonadati</taxon>
        <taxon>Pseudomonadota</taxon>
        <taxon>Gammaproteobacteria</taxon>
        <taxon>Chromatiales</taxon>
        <taxon>Chromatiaceae</taxon>
        <taxon>Candidatus Nitrosacidococcus</taxon>
    </lineage>
</organism>
<evidence type="ECO:0000256" key="1">
    <source>
        <dbReference type="ARBA" id="ARBA00004141"/>
    </source>
</evidence>
<keyword evidence="4 6" id="KW-1133">Transmembrane helix</keyword>
<keyword evidence="5 6" id="KW-0472">Membrane</keyword>
<feature type="transmembrane region" description="Helical" evidence="6">
    <location>
        <begin position="345"/>
        <end position="363"/>
    </location>
</feature>
<feature type="transmembrane region" description="Helical" evidence="6">
    <location>
        <begin position="295"/>
        <end position="324"/>
    </location>
</feature>
<feature type="transmembrane region" description="Helical" evidence="6">
    <location>
        <begin position="429"/>
        <end position="447"/>
    </location>
</feature>
<dbReference type="PANTHER" id="PTHR43243:SF4">
    <property type="entry name" value="CATIONIC AMINO ACID TRANSPORTER 4"/>
    <property type="match status" value="1"/>
</dbReference>
<sequence length="460" mass="48824">MRIFRTKPIHEDVHSTTDLKRVLGAVDLIFLGIGATIGAGIFVLTGIAAANYAGPAVMLSFVVAGIAVAFTALSYAELATTIGGAGSAYGYSYAGLGEIVAWMIGWMLLLEYAVAISAVSVGWSGYVSNGLSVLGFQIPELFTKAPSHGGIINLPAMVIILLLGGLLAGGAKISAQLNAIMVIVKVAAILLFIGVALFHVNTQYWAPFMPFGWQGVMTGAASIFFAYIGFDAVSTAAEETENPQRNLPIGILGSLAICTLLYMLVAALLTGIVPYPSLDVPSPVSDSLLQLGKTWASGIVSIGAIAGLTTVMLVLYFGLTRILFAISRDGLLPPFFSQVNKKTKTPVRVIIFSGIVMAVIAAFTPLDKIVEMTNIGTLSAFSVVCAGVAVLRYTQPNLSRPFQTPCSPIVPILGILSCVYLMIHLSKDTWVRFLIWIVVGLIVYFIYSFRHSKLACTKVN</sequence>
<dbReference type="EMBL" id="LR778175">
    <property type="protein sequence ID" value="CAB1277576.1"/>
    <property type="molecule type" value="Genomic_DNA"/>
</dbReference>
<keyword evidence="3 6" id="KW-0812">Transmembrane</keyword>
<dbReference type="Proteomes" id="UP000516072">
    <property type="component" value="Chromosome"/>
</dbReference>
<evidence type="ECO:0000256" key="5">
    <source>
        <dbReference type="ARBA" id="ARBA00023136"/>
    </source>
</evidence>
<accession>A0A7G1QC03</accession>
<feature type="transmembrane region" description="Helical" evidence="6">
    <location>
        <begin position="146"/>
        <end position="167"/>
    </location>
</feature>
<dbReference type="PIRSF" id="PIRSF006060">
    <property type="entry name" value="AA_transporter"/>
    <property type="match status" value="1"/>
</dbReference>
<evidence type="ECO:0000256" key="6">
    <source>
        <dbReference type="SAM" id="Phobius"/>
    </source>
</evidence>
<feature type="transmembrane region" description="Helical" evidence="6">
    <location>
        <begin position="375"/>
        <end position="394"/>
    </location>
</feature>
<dbReference type="GO" id="GO:0015171">
    <property type="term" value="F:amino acid transmembrane transporter activity"/>
    <property type="evidence" value="ECO:0007669"/>
    <property type="project" value="TreeGrafter"/>
</dbReference>
<feature type="transmembrane region" description="Helical" evidence="6">
    <location>
        <begin position="211"/>
        <end position="230"/>
    </location>
</feature>
<dbReference type="Pfam" id="PF13520">
    <property type="entry name" value="AA_permease_2"/>
    <property type="match status" value="1"/>
</dbReference>
<dbReference type="KEGG" id="ntg:NSCAC_1737"/>
<evidence type="ECO:0000313" key="7">
    <source>
        <dbReference type="EMBL" id="CAB1277576.1"/>
    </source>
</evidence>
<reference evidence="7 8" key="1">
    <citation type="submission" date="2020-03" db="EMBL/GenBank/DDBJ databases">
        <authorList>
            <person name="Picone N."/>
        </authorList>
    </citation>
    <scope>NUCLEOTIDE SEQUENCE [LARGE SCALE GENOMIC DNA]</scope>
    <source>
        <strain evidence="7">NSCAC1</strain>
    </source>
</reference>
<feature type="transmembrane region" description="Helical" evidence="6">
    <location>
        <begin position="251"/>
        <end position="275"/>
    </location>
</feature>
<dbReference type="RefSeq" id="WP_197744377.1">
    <property type="nucleotide sequence ID" value="NZ_LR778175.1"/>
</dbReference>
<feature type="transmembrane region" description="Helical" evidence="6">
    <location>
        <begin position="179"/>
        <end position="199"/>
    </location>
</feature>
<evidence type="ECO:0000256" key="2">
    <source>
        <dbReference type="ARBA" id="ARBA00022448"/>
    </source>
</evidence>
<evidence type="ECO:0000313" key="8">
    <source>
        <dbReference type="Proteomes" id="UP000516072"/>
    </source>
</evidence>
<comment type="subcellular location">
    <subcellularLocation>
        <location evidence="1">Membrane</location>
        <topology evidence="1">Multi-pass membrane protein</topology>
    </subcellularLocation>
</comment>
<dbReference type="PANTHER" id="PTHR43243">
    <property type="entry name" value="INNER MEMBRANE TRANSPORTER YGJI-RELATED"/>
    <property type="match status" value="1"/>
</dbReference>
<dbReference type="InterPro" id="IPR002293">
    <property type="entry name" value="AA/rel_permease1"/>
</dbReference>
<dbReference type="Gene3D" id="1.20.1740.10">
    <property type="entry name" value="Amino acid/polyamine transporter I"/>
    <property type="match status" value="1"/>
</dbReference>
<feature type="transmembrane region" description="Helical" evidence="6">
    <location>
        <begin position="28"/>
        <end position="50"/>
    </location>
</feature>
<dbReference type="GO" id="GO:0016020">
    <property type="term" value="C:membrane"/>
    <property type="evidence" value="ECO:0007669"/>
    <property type="project" value="UniProtKB-SubCell"/>
</dbReference>
<keyword evidence="8" id="KW-1185">Reference proteome</keyword>
<feature type="transmembrane region" description="Helical" evidence="6">
    <location>
        <begin position="406"/>
        <end position="423"/>
    </location>
</feature>
<feature type="transmembrane region" description="Helical" evidence="6">
    <location>
        <begin position="99"/>
        <end position="126"/>
    </location>
</feature>